<evidence type="ECO:0000313" key="5">
    <source>
        <dbReference type="EMBL" id="CAH1709234.1"/>
    </source>
</evidence>
<feature type="region of interest" description="Disordered" evidence="3">
    <location>
        <begin position="49"/>
        <end position="105"/>
    </location>
</feature>
<reference evidence="5" key="1">
    <citation type="submission" date="2022-02" db="EMBL/GenBank/DDBJ databases">
        <authorList>
            <person name="King R."/>
        </authorList>
    </citation>
    <scope>NUCLEOTIDE SEQUENCE</scope>
</reference>
<dbReference type="GO" id="GO:1990904">
    <property type="term" value="C:ribonucleoprotein complex"/>
    <property type="evidence" value="ECO:0007669"/>
    <property type="project" value="TreeGrafter"/>
</dbReference>
<gene>
    <name evidence="5" type="ORF">APHIGO_LOCUS731</name>
</gene>
<dbReference type="SMART" id="SM00360">
    <property type="entry name" value="RRM"/>
    <property type="match status" value="1"/>
</dbReference>
<dbReference type="InterPro" id="IPR000504">
    <property type="entry name" value="RRM_dom"/>
</dbReference>
<evidence type="ECO:0000256" key="3">
    <source>
        <dbReference type="SAM" id="MobiDB-lite"/>
    </source>
</evidence>
<protein>
    <recommendedName>
        <fullName evidence="4">RRM domain-containing protein</fullName>
    </recommendedName>
</protein>
<evidence type="ECO:0000259" key="4">
    <source>
        <dbReference type="PROSITE" id="PS50102"/>
    </source>
</evidence>
<reference evidence="5" key="2">
    <citation type="submission" date="2022-10" db="EMBL/GenBank/DDBJ databases">
        <authorList>
            <consortium name="ENA_rothamsted_submissions"/>
            <consortium name="culmorum"/>
            <person name="King R."/>
        </authorList>
    </citation>
    <scope>NUCLEOTIDE SEQUENCE</scope>
</reference>
<dbReference type="GO" id="GO:0003729">
    <property type="term" value="F:mRNA binding"/>
    <property type="evidence" value="ECO:0007669"/>
    <property type="project" value="TreeGrafter"/>
</dbReference>
<dbReference type="AlphaFoldDB" id="A0A9P0IKP0"/>
<evidence type="ECO:0000313" key="6">
    <source>
        <dbReference type="Proteomes" id="UP001154329"/>
    </source>
</evidence>
<accession>A0A9P0IKP0</accession>
<dbReference type="Proteomes" id="UP001154329">
    <property type="component" value="Chromosome 1"/>
</dbReference>
<dbReference type="PANTHER" id="PTHR10693">
    <property type="entry name" value="RAS GTPASE-ACTIVATING PROTEIN-BINDING PROTEIN"/>
    <property type="match status" value="1"/>
</dbReference>
<dbReference type="PANTHER" id="PTHR10693:SF20">
    <property type="entry name" value="AT27578P"/>
    <property type="match status" value="1"/>
</dbReference>
<keyword evidence="6" id="KW-1185">Reference proteome</keyword>
<organism evidence="5 6">
    <name type="scientific">Aphis gossypii</name>
    <name type="common">Cotton aphid</name>
    <dbReference type="NCBI Taxonomy" id="80765"/>
    <lineage>
        <taxon>Eukaryota</taxon>
        <taxon>Metazoa</taxon>
        <taxon>Ecdysozoa</taxon>
        <taxon>Arthropoda</taxon>
        <taxon>Hexapoda</taxon>
        <taxon>Insecta</taxon>
        <taxon>Pterygota</taxon>
        <taxon>Neoptera</taxon>
        <taxon>Paraneoptera</taxon>
        <taxon>Hemiptera</taxon>
        <taxon>Sternorrhyncha</taxon>
        <taxon>Aphidomorpha</taxon>
        <taxon>Aphidoidea</taxon>
        <taxon>Aphididae</taxon>
        <taxon>Aphidini</taxon>
        <taxon>Aphis</taxon>
        <taxon>Aphis</taxon>
    </lineage>
</organism>
<dbReference type="SUPFAM" id="SSF54928">
    <property type="entry name" value="RNA-binding domain, RBD"/>
    <property type="match status" value="1"/>
</dbReference>
<dbReference type="Pfam" id="PF00076">
    <property type="entry name" value="RRM_1"/>
    <property type="match status" value="1"/>
</dbReference>
<dbReference type="InterPro" id="IPR012677">
    <property type="entry name" value="Nucleotide-bd_a/b_plait_sf"/>
</dbReference>
<feature type="domain" description="RRM" evidence="4">
    <location>
        <begin position="106"/>
        <end position="185"/>
    </location>
</feature>
<name>A0A9P0IKP0_APHGO</name>
<evidence type="ECO:0000256" key="1">
    <source>
        <dbReference type="ARBA" id="ARBA00022884"/>
    </source>
</evidence>
<dbReference type="GO" id="GO:0005829">
    <property type="term" value="C:cytosol"/>
    <property type="evidence" value="ECO:0007669"/>
    <property type="project" value="TreeGrafter"/>
</dbReference>
<keyword evidence="1 2" id="KW-0694">RNA-binding</keyword>
<evidence type="ECO:0000256" key="2">
    <source>
        <dbReference type="PROSITE-ProRule" id="PRU00176"/>
    </source>
</evidence>
<dbReference type="InterPro" id="IPR035979">
    <property type="entry name" value="RBD_domain_sf"/>
</dbReference>
<dbReference type="InterPro" id="IPR039539">
    <property type="entry name" value="Ras_GTPase_bind_prot"/>
</dbReference>
<sequence length="189" mass="20868">MGNAIVRKTVFRASWWNAKNGGQDESSHVEQPVKQVKSAVLVVRCADAEPVPKPQTPQTPQTTQTPQTPRTTQTPQTPRTTQTPQTPRTTQTPQPPPASDQTSNKNHLFVGCLKDSVNKGHLKKTFSRYGPIMKVIIKQGVDRNLNPTKYGFVVFENADSVDGALASRPIILCNGDRVNVNRSKKKQKS</sequence>
<dbReference type="EMBL" id="OU899034">
    <property type="protein sequence ID" value="CAH1709234.1"/>
    <property type="molecule type" value="Genomic_DNA"/>
</dbReference>
<proteinExistence type="predicted"/>
<feature type="compositionally biased region" description="Low complexity" evidence="3">
    <location>
        <begin position="58"/>
        <end position="92"/>
    </location>
</feature>
<dbReference type="PROSITE" id="PS50102">
    <property type="entry name" value="RRM"/>
    <property type="match status" value="1"/>
</dbReference>
<dbReference type="Gene3D" id="3.30.70.330">
    <property type="match status" value="1"/>
</dbReference>